<dbReference type="InterPro" id="IPR000182">
    <property type="entry name" value="GNAT_dom"/>
</dbReference>
<evidence type="ECO:0000259" key="1">
    <source>
        <dbReference type="PROSITE" id="PS51186"/>
    </source>
</evidence>
<evidence type="ECO:0000313" key="3">
    <source>
        <dbReference type="Proteomes" id="UP000321168"/>
    </source>
</evidence>
<sequence length="235" mass="26907">MEVKALAWDSVFFGFPVGMVDYSNLPVNIGNGKSTKEFQLIYNTHPHISPPFGYTESYQGGKVTFQKEIHHPSLPILHKDFCLSTRKPSTQDYNLKRSLQELYFLAGHRSRFKLDQEIGDLNFKRLYTHWLNESFSGKMGDTVYQLIYKEKLVGVLSLKKTANTTSISIIAVHPKFQGQEIGTTLIRFAEIWGEIQGCTSLEVNTQTCNTKSIALYKKCGFSIKNQINVQHFWKK</sequence>
<reference evidence="2 3" key="1">
    <citation type="submission" date="2019-08" db="EMBL/GenBank/DDBJ databases">
        <title>Genome of Luteibaculum oceani JCM 18817.</title>
        <authorList>
            <person name="Bowman J.P."/>
        </authorList>
    </citation>
    <scope>NUCLEOTIDE SEQUENCE [LARGE SCALE GENOMIC DNA]</scope>
    <source>
        <strain evidence="2 3">JCM 18817</strain>
    </source>
</reference>
<dbReference type="GO" id="GO:0016747">
    <property type="term" value="F:acyltransferase activity, transferring groups other than amino-acyl groups"/>
    <property type="evidence" value="ECO:0007669"/>
    <property type="project" value="InterPro"/>
</dbReference>
<proteinExistence type="predicted"/>
<gene>
    <name evidence="2" type="ORF">FRX97_05315</name>
</gene>
<accession>A0A5C6VAP9</accession>
<dbReference type="RefSeq" id="WP_147014155.1">
    <property type="nucleotide sequence ID" value="NZ_VORB01000004.1"/>
</dbReference>
<name>A0A5C6VAP9_9FLAO</name>
<feature type="domain" description="N-acetyltransferase" evidence="1">
    <location>
        <begin position="94"/>
        <end position="235"/>
    </location>
</feature>
<keyword evidence="3" id="KW-1185">Reference proteome</keyword>
<evidence type="ECO:0000313" key="2">
    <source>
        <dbReference type="EMBL" id="TXC81426.1"/>
    </source>
</evidence>
<dbReference type="PROSITE" id="PS51186">
    <property type="entry name" value="GNAT"/>
    <property type="match status" value="1"/>
</dbReference>
<dbReference type="Gene3D" id="3.40.630.30">
    <property type="match status" value="1"/>
</dbReference>
<dbReference type="OrthoDB" id="1342666at2"/>
<protein>
    <submittedName>
        <fullName evidence="2">GNAT family N-acetyltransferase</fullName>
    </submittedName>
</protein>
<dbReference type="AlphaFoldDB" id="A0A5C6VAP9"/>
<dbReference type="SUPFAM" id="SSF55729">
    <property type="entry name" value="Acyl-CoA N-acyltransferases (Nat)"/>
    <property type="match status" value="1"/>
</dbReference>
<comment type="caution">
    <text evidence="2">The sequence shown here is derived from an EMBL/GenBank/DDBJ whole genome shotgun (WGS) entry which is preliminary data.</text>
</comment>
<organism evidence="2 3">
    <name type="scientific">Luteibaculum oceani</name>
    <dbReference type="NCBI Taxonomy" id="1294296"/>
    <lineage>
        <taxon>Bacteria</taxon>
        <taxon>Pseudomonadati</taxon>
        <taxon>Bacteroidota</taxon>
        <taxon>Flavobacteriia</taxon>
        <taxon>Flavobacteriales</taxon>
        <taxon>Luteibaculaceae</taxon>
        <taxon>Luteibaculum</taxon>
    </lineage>
</organism>
<dbReference type="EMBL" id="VORB01000004">
    <property type="protein sequence ID" value="TXC81426.1"/>
    <property type="molecule type" value="Genomic_DNA"/>
</dbReference>
<dbReference type="Proteomes" id="UP000321168">
    <property type="component" value="Unassembled WGS sequence"/>
</dbReference>
<dbReference type="InterPro" id="IPR016181">
    <property type="entry name" value="Acyl_CoA_acyltransferase"/>
</dbReference>
<dbReference type="CDD" id="cd04301">
    <property type="entry name" value="NAT_SF"/>
    <property type="match status" value="1"/>
</dbReference>
<dbReference type="Pfam" id="PF00583">
    <property type="entry name" value="Acetyltransf_1"/>
    <property type="match status" value="1"/>
</dbReference>
<keyword evidence="2" id="KW-0808">Transferase</keyword>